<feature type="transmembrane region" description="Helical" evidence="2">
    <location>
        <begin position="20"/>
        <end position="39"/>
    </location>
</feature>
<keyword evidence="2" id="KW-0472">Membrane</keyword>
<comment type="caution">
    <text evidence="3">The sequence shown here is derived from an EMBL/GenBank/DDBJ whole genome shotgun (WGS) entry which is preliminary data.</text>
</comment>
<gene>
    <name evidence="3" type="ORF">WMG39_21665</name>
</gene>
<dbReference type="EMBL" id="JBBLXS010000359">
    <property type="protein sequence ID" value="MEK0187440.1"/>
    <property type="molecule type" value="Genomic_DNA"/>
</dbReference>
<keyword evidence="4" id="KW-1185">Reference proteome</keyword>
<reference evidence="3 4" key="1">
    <citation type="journal article" date="2020" name="Harmful Algae">
        <title>Molecular and morphological characterization of a novel dihydroanatoxin-a producing Microcoleus species (cyanobacteria) from the Russian River, California, USA.</title>
        <authorList>
            <person name="Conklin K.Y."/>
            <person name="Stancheva R."/>
            <person name="Otten T.G."/>
            <person name="Fadness R."/>
            <person name="Boyer G.L."/>
            <person name="Read B."/>
            <person name="Zhang X."/>
            <person name="Sheath R.G."/>
        </authorList>
    </citation>
    <scope>NUCLEOTIDE SEQUENCE [LARGE SCALE GENOMIC DNA]</scope>
    <source>
        <strain evidence="3 4">PTRS2</strain>
    </source>
</reference>
<dbReference type="Proteomes" id="UP001384579">
    <property type="component" value="Unassembled WGS sequence"/>
</dbReference>
<dbReference type="RefSeq" id="WP_340541811.1">
    <property type="nucleotide sequence ID" value="NZ_JBBLXS010000359.1"/>
</dbReference>
<protein>
    <submittedName>
        <fullName evidence="3">Uncharacterized protein</fullName>
    </submittedName>
</protein>
<keyword evidence="2" id="KW-1133">Transmembrane helix</keyword>
<organism evidence="3 4">
    <name type="scientific">Microcoleus anatoxicus PTRS2</name>
    <dbReference type="NCBI Taxonomy" id="2705321"/>
    <lineage>
        <taxon>Bacteria</taxon>
        <taxon>Bacillati</taxon>
        <taxon>Cyanobacteriota</taxon>
        <taxon>Cyanophyceae</taxon>
        <taxon>Oscillatoriophycideae</taxon>
        <taxon>Oscillatoriales</taxon>
        <taxon>Microcoleaceae</taxon>
        <taxon>Microcoleus</taxon>
        <taxon>Microcoleus anatoxicus</taxon>
    </lineage>
</organism>
<evidence type="ECO:0000313" key="4">
    <source>
        <dbReference type="Proteomes" id="UP001384579"/>
    </source>
</evidence>
<feature type="compositionally biased region" description="Basic and acidic residues" evidence="1">
    <location>
        <begin position="84"/>
        <end position="96"/>
    </location>
</feature>
<evidence type="ECO:0000256" key="2">
    <source>
        <dbReference type="SAM" id="Phobius"/>
    </source>
</evidence>
<accession>A0ABU8YSL5</accession>
<sequence length="244" mass="27949">MKRAKYHKKEESIFELLSDISLSTLGLFLIFFVVYSLVFNSKASLKMTQERDIAKQEIERIKTDISDANRRANNAEQKVQSITQERDVAKQENEKLKTDISDANRRANDAEQKMQLMARQNQYTGYYKGNSTGKVYHGVCDGSNVSEVNQENTIIYIQLLNLAVYSTTSKYGTLTYSFRGNLEGNTFKSDSSEYSRTPSIESCGDHGERQILINFYDNHLDFYFISSDSNNIENSTAERLNKVN</sequence>
<evidence type="ECO:0000256" key="1">
    <source>
        <dbReference type="SAM" id="MobiDB-lite"/>
    </source>
</evidence>
<feature type="compositionally biased region" description="Polar residues" evidence="1">
    <location>
        <begin position="72"/>
        <end position="83"/>
    </location>
</feature>
<evidence type="ECO:0000313" key="3">
    <source>
        <dbReference type="EMBL" id="MEK0187440.1"/>
    </source>
</evidence>
<name>A0ABU8YSL5_9CYAN</name>
<feature type="region of interest" description="Disordered" evidence="1">
    <location>
        <begin position="72"/>
        <end position="96"/>
    </location>
</feature>
<proteinExistence type="predicted"/>
<keyword evidence="2" id="KW-0812">Transmembrane</keyword>